<keyword evidence="3 7" id="KW-0489">Methyltransferase</keyword>
<evidence type="ECO:0000259" key="6">
    <source>
        <dbReference type="Pfam" id="PF00590"/>
    </source>
</evidence>
<dbReference type="UniPathway" id="UPA00148"/>
<evidence type="ECO:0000313" key="7">
    <source>
        <dbReference type="EMBL" id="SDB18478.1"/>
    </source>
</evidence>
<dbReference type="Gene3D" id="3.30.950.10">
    <property type="entry name" value="Methyltransferase, Cobalt-precorrin-4 Transmethylase, Domain 2"/>
    <property type="match status" value="1"/>
</dbReference>
<dbReference type="GO" id="GO:0009236">
    <property type="term" value="P:cobalamin biosynthetic process"/>
    <property type="evidence" value="ECO:0007669"/>
    <property type="project" value="UniProtKB-UniPathway"/>
</dbReference>
<dbReference type="GO" id="GO:0032259">
    <property type="term" value="P:methylation"/>
    <property type="evidence" value="ECO:0007669"/>
    <property type="project" value="UniProtKB-KW"/>
</dbReference>
<dbReference type="NCBIfam" id="TIGR01466">
    <property type="entry name" value="cobJ_cbiH"/>
    <property type="match status" value="1"/>
</dbReference>
<reference evidence="7 8" key="1">
    <citation type="submission" date="2016-10" db="EMBL/GenBank/DDBJ databases">
        <authorList>
            <person name="de Groot N.N."/>
        </authorList>
    </citation>
    <scope>NUCLEOTIDE SEQUENCE [LARGE SCALE GENOMIC DNA]</scope>
    <source>
        <strain evidence="7 8">ASO4-2</strain>
    </source>
</reference>
<dbReference type="GO" id="GO:0008168">
    <property type="term" value="F:methyltransferase activity"/>
    <property type="evidence" value="ECO:0007669"/>
    <property type="project" value="UniProtKB-KW"/>
</dbReference>
<dbReference type="InterPro" id="IPR000878">
    <property type="entry name" value="4pyrrol_Mease"/>
</dbReference>
<feature type="domain" description="Tetrapyrrole methylase" evidence="6">
    <location>
        <begin position="19"/>
        <end position="225"/>
    </location>
</feature>
<proteinExistence type="predicted"/>
<dbReference type="PANTHER" id="PTHR47036:SF1">
    <property type="entry name" value="COBALT-FACTOR III C(17)-METHYLTRANSFERASE-RELATED"/>
    <property type="match status" value="1"/>
</dbReference>
<dbReference type="SUPFAM" id="SSF53790">
    <property type="entry name" value="Tetrapyrrole methylase"/>
    <property type="match status" value="1"/>
</dbReference>
<keyword evidence="4 7" id="KW-0808">Transferase</keyword>
<evidence type="ECO:0000256" key="3">
    <source>
        <dbReference type="ARBA" id="ARBA00022603"/>
    </source>
</evidence>
<dbReference type="Gene3D" id="3.40.1010.10">
    <property type="entry name" value="Cobalt-precorrin-4 Transmethylase, Domain 1"/>
    <property type="match status" value="1"/>
</dbReference>
<protein>
    <submittedName>
        <fullName evidence="7">Precorrin-3B C17-methyltransferase</fullName>
    </submittedName>
</protein>
<dbReference type="InterPro" id="IPR035996">
    <property type="entry name" value="4pyrrol_Methylase_sf"/>
</dbReference>
<keyword evidence="8" id="KW-1185">Reference proteome</keyword>
<evidence type="ECO:0000256" key="1">
    <source>
        <dbReference type="ARBA" id="ARBA00004953"/>
    </source>
</evidence>
<organism evidence="7 8">
    <name type="scientific">Desulfonatronum thiosulfatophilum</name>
    <dbReference type="NCBI Taxonomy" id="617002"/>
    <lineage>
        <taxon>Bacteria</taxon>
        <taxon>Pseudomonadati</taxon>
        <taxon>Thermodesulfobacteriota</taxon>
        <taxon>Desulfovibrionia</taxon>
        <taxon>Desulfovibrionales</taxon>
        <taxon>Desulfonatronaceae</taxon>
        <taxon>Desulfonatronum</taxon>
    </lineage>
</organism>
<evidence type="ECO:0000313" key="8">
    <source>
        <dbReference type="Proteomes" id="UP000198771"/>
    </source>
</evidence>
<dbReference type="Pfam" id="PF00590">
    <property type="entry name" value="TP_methylase"/>
    <property type="match status" value="1"/>
</dbReference>
<sequence>MDVAEKSPANVSGPGWLKIVGLGPGSSDLLTPQALQALEQSQAIVGYSVYIDLIPLEILAGKEVLASGMRREIERCNRAVELALEGVNTALVSSGDAGIYGMAGPCLEVLEQLGALDRVECEVISGVPALAAAAGLLGAPLMHDFAVISLSDLLTPWKRIVQRIELASRADFVLVLYNPRSKGRDRQLAQAVDIALRFKSPETPVGLVRNAYRPDQEVSVFPLHQVPVERVDMLSILFIGNSQTRFLGNRMLTPRGYPL</sequence>
<keyword evidence="5" id="KW-0949">S-adenosyl-L-methionine</keyword>
<dbReference type="InterPro" id="IPR051810">
    <property type="entry name" value="Precorrin_MeTrfase"/>
</dbReference>
<dbReference type="PANTHER" id="PTHR47036">
    <property type="entry name" value="COBALT-FACTOR III C(17)-METHYLTRANSFERASE-RELATED"/>
    <property type="match status" value="1"/>
</dbReference>
<gene>
    <name evidence="7" type="ORF">SAMN05660653_00907</name>
</gene>
<comment type="pathway">
    <text evidence="1">Cofactor biosynthesis; adenosylcobalamin biosynthesis.</text>
</comment>
<dbReference type="InterPro" id="IPR014776">
    <property type="entry name" value="4pyrrole_Mease_sub2"/>
</dbReference>
<keyword evidence="2" id="KW-0169">Cobalamin biosynthesis</keyword>
<dbReference type="STRING" id="617002.SAMN05660653_00907"/>
<dbReference type="CDD" id="cd11646">
    <property type="entry name" value="Precorrin_3B_C17_MT"/>
    <property type="match status" value="1"/>
</dbReference>
<evidence type="ECO:0000256" key="5">
    <source>
        <dbReference type="ARBA" id="ARBA00022691"/>
    </source>
</evidence>
<dbReference type="AlphaFoldDB" id="A0A1G6BCY5"/>
<evidence type="ECO:0000256" key="4">
    <source>
        <dbReference type="ARBA" id="ARBA00022679"/>
    </source>
</evidence>
<evidence type="ECO:0000256" key="2">
    <source>
        <dbReference type="ARBA" id="ARBA00022573"/>
    </source>
</evidence>
<dbReference type="InterPro" id="IPR006363">
    <property type="entry name" value="Cbl_synth_CobJ/CibH_dom"/>
</dbReference>
<dbReference type="OrthoDB" id="9772960at2"/>
<dbReference type="Proteomes" id="UP000198771">
    <property type="component" value="Unassembled WGS sequence"/>
</dbReference>
<dbReference type="EMBL" id="FMXO01000004">
    <property type="protein sequence ID" value="SDB18478.1"/>
    <property type="molecule type" value="Genomic_DNA"/>
</dbReference>
<name>A0A1G6BCY5_9BACT</name>
<accession>A0A1G6BCY5</accession>
<dbReference type="InterPro" id="IPR014777">
    <property type="entry name" value="4pyrrole_Mease_sub1"/>
</dbReference>